<evidence type="ECO:0000313" key="2">
    <source>
        <dbReference type="EMBL" id="GFY67927.1"/>
    </source>
</evidence>
<reference evidence="2" key="1">
    <citation type="submission" date="2020-08" db="EMBL/GenBank/DDBJ databases">
        <title>Multicomponent nature underlies the extraordinary mechanical properties of spider dragline silk.</title>
        <authorList>
            <person name="Kono N."/>
            <person name="Nakamura H."/>
            <person name="Mori M."/>
            <person name="Yoshida Y."/>
            <person name="Ohtoshi R."/>
            <person name="Malay A.D."/>
            <person name="Moran D.A.P."/>
            <person name="Tomita M."/>
            <person name="Numata K."/>
            <person name="Arakawa K."/>
        </authorList>
    </citation>
    <scope>NUCLEOTIDE SEQUENCE</scope>
</reference>
<proteinExistence type="predicted"/>
<comment type="caution">
    <text evidence="2">The sequence shown here is derived from an EMBL/GenBank/DDBJ whole genome shotgun (WGS) entry which is preliminary data.</text>
</comment>
<gene>
    <name evidence="2" type="ORF">TNIN_305111</name>
</gene>
<keyword evidence="3" id="KW-1185">Reference proteome</keyword>
<dbReference type="AlphaFoldDB" id="A0A8X7CL17"/>
<sequence>MRRCAAVVPPPASPRSGRKSAVKAADDHRLTVGFPSVPAGSLLSAASTSPAYFYLSHFYELHRSSLPSAEMIRI</sequence>
<protein>
    <submittedName>
        <fullName evidence="2">Uncharacterized protein</fullName>
    </submittedName>
</protein>
<evidence type="ECO:0000313" key="3">
    <source>
        <dbReference type="Proteomes" id="UP000886998"/>
    </source>
</evidence>
<organism evidence="2 3">
    <name type="scientific">Trichonephila inaurata madagascariensis</name>
    <dbReference type="NCBI Taxonomy" id="2747483"/>
    <lineage>
        <taxon>Eukaryota</taxon>
        <taxon>Metazoa</taxon>
        <taxon>Ecdysozoa</taxon>
        <taxon>Arthropoda</taxon>
        <taxon>Chelicerata</taxon>
        <taxon>Arachnida</taxon>
        <taxon>Araneae</taxon>
        <taxon>Araneomorphae</taxon>
        <taxon>Entelegynae</taxon>
        <taxon>Araneoidea</taxon>
        <taxon>Nephilidae</taxon>
        <taxon>Trichonephila</taxon>
        <taxon>Trichonephila inaurata</taxon>
    </lineage>
</organism>
<dbReference type="OrthoDB" id="10585346at2759"/>
<feature type="region of interest" description="Disordered" evidence="1">
    <location>
        <begin position="1"/>
        <end position="22"/>
    </location>
</feature>
<evidence type="ECO:0000256" key="1">
    <source>
        <dbReference type="SAM" id="MobiDB-lite"/>
    </source>
</evidence>
<dbReference type="EMBL" id="BMAV01016827">
    <property type="protein sequence ID" value="GFY67927.1"/>
    <property type="molecule type" value="Genomic_DNA"/>
</dbReference>
<accession>A0A8X7CL17</accession>
<dbReference type="Proteomes" id="UP000886998">
    <property type="component" value="Unassembled WGS sequence"/>
</dbReference>
<name>A0A8X7CL17_9ARAC</name>